<dbReference type="Proteomes" id="UP000014155">
    <property type="component" value="Unassembled WGS sequence"/>
</dbReference>
<dbReference type="PANTHER" id="PTHR42924:SF3">
    <property type="entry name" value="POLYMERASE_HISTIDINOL PHOSPHATASE N-TERMINAL DOMAIN-CONTAINING PROTEIN"/>
    <property type="match status" value="1"/>
</dbReference>
<evidence type="ECO:0000313" key="3">
    <source>
        <dbReference type="Proteomes" id="UP000014155"/>
    </source>
</evidence>
<proteinExistence type="predicted"/>
<dbReference type="AlphaFoldDB" id="S0FQP9"/>
<dbReference type="STRING" id="1195236.CTER_2551"/>
<reference evidence="2 3" key="1">
    <citation type="journal article" date="2013" name="Genome Announc.">
        <title>Draft Genome Sequence of the Cellulolytic, Mesophilic, Anaerobic Bacterium Clostridium termitidis Strain CT1112 (DSM 5398).</title>
        <authorList>
            <person name="Lal S."/>
            <person name="Ramachandran U."/>
            <person name="Zhang X."/>
            <person name="Munir R."/>
            <person name="Sparling R."/>
            <person name="Levin D.B."/>
        </authorList>
    </citation>
    <scope>NUCLEOTIDE SEQUENCE [LARGE SCALE GENOMIC DNA]</scope>
    <source>
        <strain evidence="2 3">CT1112</strain>
    </source>
</reference>
<evidence type="ECO:0000259" key="1">
    <source>
        <dbReference type="SMART" id="SM00481"/>
    </source>
</evidence>
<feature type="domain" description="Polymerase/histidinol phosphatase N-terminal" evidence="1">
    <location>
        <begin position="5"/>
        <end position="73"/>
    </location>
</feature>
<dbReference type="SUPFAM" id="SSF89550">
    <property type="entry name" value="PHP domain-like"/>
    <property type="match status" value="1"/>
</dbReference>
<dbReference type="RefSeq" id="WP_004626234.1">
    <property type="nucleotide sequence ID" value="NZ_AORV01000036.1"/>
</dbReference>
<dbReference type="Pfam" id="PF02811">
    <property type="entry name" value="PHP"/>
    <property type="match status" value="1"/>
</dbReference>
<gene>
    <name evidence="2" type="ORF">CTER_2551</name>
</gene>
<organism evidence="2 3">
    <name type="scientific">Ruminiclostridium cellobioparum subsp. termitidis CT1112</name>
    <dbReference type="NCBI Taxonomy" id="1195236"/>
    <lineage>
        <taxon>Bacteria</taxon>
        <taxon>Bacillati</taxon>
        <taxon>Bacillota</taxon>
        <taxon>Clostridia</taxon>
        <taxon>Eubacteriales</taxon>
        <taxon>Oscillospiraceae</taxon>
        <taxon>Ruminiclostridium</taxon>
    </lineage>
</organism>
<accession>S0FQP9</accession>
<dbReference type="EMBL" id="AORV01000036">
    <property type="protein sequence ID" value="EMS71494.1"/>
    <property type="molecule type" value="Genomic_DNA"/>
</dbReference>
<dbReference type="PATRIC" id="fig|1195236.3.peg.2869"/>
<dbReference type="CDD" id="cd07432">
    <property type="entry name" value="PHP_HisPPase"/>
    <property type="match status" value="1"/>
</dbReference>
<sequence length="238" mass="26797">MKLAYDLHIHTALSPCADDDMTPNNIVNMSILKGLDVIAVTDHNSCRNVRACLTCAENTQLLVIPGMEVETAEEIHVLCLFPDMDRALEMQDLVYSRLPEISNNEAVFGNQLVLNHKDEVLYKEDKLLLTSAAISINEVFDVVVRRLKGLAIPAHIDRQANSLLSSFGVMPEDIDISCVEISDRAKELILTEKHSRLKNIRKIYSSDAHYLGNISERKNFFEADKCAESVLNFLRNKL</sequence>
<dbReference type="InterPro" id="IPR016195">
    <property type="entry name" value="Pol/histidinol_Pase-like"/>
</dbReference>
<evidence type="ECO:0000313" key="2">
    <source>
        <dbReference type="EMBL" id="EMS71494.1"/>
    </source>
</evidence>
<name>S0FQP9_RUMCE</name>
<dbReference type="GO" id="GO:0004534">
    <property type="term" value="F:5'-3' RNA exonuclease activity"/>
    <property type="evidence" value="ECO:0007669"/>
    <property type="project" value="TreeGrafter"/>
</dbReference>
<dbReference type="Gene3D" id="3.20.20.140">
    <property type="entry name" value="Metal-dependent hydrolases"/>
    <property type="match status" value="1"/>
</dbReference>
<dbReference type="InterPro" id="IPR003141">
    <property type="entry name" value="Pol/His_phosphatase_N"/>
</dbReference>
<dbReference type="PANTHER" id="PTHR42924">
    <property type="entry name" value="EXONUCLEASE"/>
    <property type="match status" value="1"/>
</dbReference>
<dbReference type="GO" id="GO:0035312">
    <property type="term" value="F:5'-3' DNA exonuclease activity"/>
    <property type="evidence" value="ECO:0007669"/>
    <property type="project" value="TreeGrafter"/>
</dbReference>
<dbReference type="eggNOG" id="COG0613">
    <property type="taxonomic scope" value="Bacteria"/>
</dbReference>
<dbReference type="InterPro" id="IPR052018">
    <property type="entry name" value="PHP_domain"/>
</dbReference>
<dbReference type="SMART" id="SM00481">
    <property type="entry name" value="POLIIIAc"/>
    <property type="match status" value="1"/>
</dbReference>
<dbReference type="InterPro" id="IPR004013">
    <property type="entry name" value="PHP_dom"/>
</dbReference>
<protein>
    <submittedName>
        <fullName evidence="2">Putative metal-dependent phosphoesterases (PHP family)</fullName>
    </submittedName>
</protein>
<comment type="caution">
    <text evidence="2">The sequence shown here is derived from an EMBL/GenBank/DDBJ whole genome shotgun (WGS) entry which is preliminary data.</text>
</comment>
<keyword evidence="3" id="KW-1185">Reference proteome</keyword>